<keyword evidence="1" id="KW-0238">DNA-binding</keyword>
<organism evidence="3 4">
    <name type="scientific">Alternaria alternata</name>
    <name type="common">Alternaria rot fungus</name>
    <name type="synonym">Torula alternata</name>
    <dbReference type="NCBI Taxonomy" id="5599"/>
    <lineage>
        <taxon>Eukaryota</taxon>
        <taxon>Fungi</taxon>
        <taxon>Dikarya</taxon>
        <taxon>Ascomycota</taxon>
        <taxon>Pezizomycotina</taxon>
        <taxon>Dothideomycetes</taxon>
        <taxon>Pleosporomycetidae</taxon>
        <taxon>Pleosporales</taxon>
        <taxon>Pleosporineae</taxon>
        <taxon>Pleosporaceae</taxon>
        <taxon>Alternaria</taxon>
        <taxon>Alternaria sect. Alternaria</taxon>
        <taxon>Alternaria alternata complex</taxon>
    </lineage>
</organism>
<dbReference type="GO" id="GO:0005634">
    <property type="term" value="C:nucleus"/>
    <property type="evidence" value="ECO:0007669"/>
    <property type="project" value="TreeGrafter"/>
</dbReference>
<evidence type="ECO:0000256" key="1">
    <source>
        <dbReference type="ARBA" id="ARBA00023125"/>
    </source>
</evidence>
<evidence type="ECO:0000313" key="4">
    <source>
        <dbReference type="Proteomes" id="UP000291422"/>
    </source>
</evidence>
<evidence type="ECO:0000259" key="2">
    <source>
        <dbReference type="PROSITE" id="PS51253"/>
    </source>
</evidence>
<dbReference type="Gene3D" id="1.10.10.60">
    <property type="entry name" value="Homeodomain-like"/>
    <property type="match status" value="1"/>
</dbReference>
<dbReference type="AlphaFoldDB" id="A0A4Q4MYI9"/>
<dbReference type="InterPro" id="IPR009057">
    <property type="entry name" value="Homeodomain-like_sf"/>
</dbReference>
<dbReference type="SUPFAM" id="SSF46689">
    <property type="entry name" value="Homeodomain-like"/>
    <property type="match status" value="1"/>
</dbReference>
<dbReference type="VEuPathDB" id="FungiDB:CC77DRAFT_930397"/>
<dbReference type="SMART" id="SM00674">
    <property type="entry name" value="CENPB"/>
    <property type="match status" value="1"/>
</dbReference>
<dbReference type="PANTHER" id="PTHR19303">
    <property type="entry name" value="TRANSPOSON"/>
    <property type="match status" value="1"/>
</dbReference>
<protein>
    <recommendedName>
        <fullName evidence="2">HTH CENPB-type domain-containing protein</fullName>
    </recommendedName>
</protein>
<dbReference type="Proteomes" id="UP000291422">
    <property type="component" value="Unassembled WGS sequence"/>
</dbReference>
<dbReference type="GO" id="GO:0003677">
    <property type="term" value="F:DNA binding"/>
    <property type="evidence" value="ECO:0007669"/>
    <property type="project" value="UniProtKB-KW"/>
</dbReference>
<name>A0A4Q4MYI9_ALTAL</name>
<gene>
    <name evidence="3" type="ORF">AA0117_g12653</name>
</gene>
<evidence type="ECO:0000313" key="3">
    <source>
        <dbReference type="EMBL" id="RYN63901.1"/>
    </source>
</evidence>
<comment type="caution">
    <text evidence="3">The sequence shown here is derived from an EMBL/GenBank/DDBJ whole genome shotgun (WGS) entry which is preliminary data.</text>
</comment>
<sequence>MAEHADQPIDLSSLTVSFSPTTDNAGISNSSLSELNSLPSFIETTENPHRLGLQTHVPTPRREPYSQANRNWRSKGKFPDIERALSNWARNYQKQGLPLSDAITREKARFFAQTVGNSESHLKANNTSWLEKFKQKNHLMERESVKGLDRERVGEDFQSAIKCAYAGCHLAYLTWRGYRPQPRP</sequence>
<proteinExistence type="predicted"/>
<dbReference type="EMBL" id="PDXD01000080">
    <property type="protein sequence ID" value="RYN63901.1"/>
    <property type="molecule type" value="Genomic_DNA"/>
</dbReference>
<dbReference type="PROSITE" id="PS51253">
    <property type="entry name" value="HTH_CENPB"/>
    <property type="match status" value="1"/>
</dbReference>
<dbReference type="PANTHER" id="PTHR19303:SF70">
    <property type="entry name" value="HTH CENPB-TYPE DOMAIN-CONTAINING PROTEIN"/>
    <property type="match status" value="1"/>
</dbReference>
<feature type="domain" description="HTH CENPB-type" evidence="2">
    <location>
        <begin position="69"/>
        <end position="143"/>
    </location>
</feature>
<dbReference type="InterPro" id="IPR050863">
    <property type="entry name" value="CenT-Element_Derived"/>
</dbReference>
<reference evidence="4" key="1">
    <citation type="journal article" date="2019" name="bioRxiv">
        <title>Genomics, evolutionary history and diagnostics of the Alternaria alternata species group including apple and Asian pear pathotypes.</title>
        <authorList>
            <person name="Armitage A.D."/>
            <person name="Cockerton H.M."/>
            <person name="Sreenivasaprasad S."/>
            <person name="Woodhall J.W."/>
            <person name="Lane C.R."/>
            <person name="Harrison R.J."/>
            <person name="Clarkson J.P."/>
        </authorList>
    </citation>
    <scope>NUCLEOTIDE SEQUENCE [LARGE SCALE GENOMIC DNA]</scope>
    <source>
        <strain evidence="4">FERA 1177</strain>
    </source>
</reference>
<dbReference type="Pfam" id="PF03221">
    <property type="entry name" value="HTH_Tnp_Tc5"/>
    <property type="match status" value="1"/>
</dbReference>
<dbReference type="InterPro" id="IPR006600">
    <property type="entry name" value="HTH_CenpB_DNA-bd_dom"/>
</dbReference>
<accession>A0A4Q4MYI9</accession>